<sequence>MSSLLLALPLEVSELILTFAHPTDVARASQTCRKLRDVVYKTDQYLWRTLYLRHPFDHPGLCSRYVGDAVYSFNWREELQRRVTAEIYLSRAREPSHVLTDVLETLLHVVATAADHSDAVEESSNISWVSRILGSSSVLTLASDTLDERSRLLRAHLRSYLALSYDETPLEQSETLRALRLQSRCYIYSLQNYGTRNRWGPFLINNEGHVAPNWVHIDHIVNVMICNIRDRATQDVLAETMLNAGPSNTISVDNDLCPKWDLEMTRAYSAPRSSERKPHDWAGAEGTWRRFVSLMDYRELFTFNYSSFGKGPRDPQYWEGGIQEALRDIEMHLTLVDNPSITAEPLDDPAYPPLMYKGIARGRSGPAGADVDIKGVVRRYLDGAIRWTFLTFYEGVRQWSAEGIQLGNVCSAAGIAGIWTGSEHQVGDPVGPFLMYKVADPLRPFKV</sequence>
<dbReference type="EMBL" id="JASBNA010000002">
    <property type="protein sequence ID" value="KAK7694238.1"/>
    <property type="molecule type" value="Genomic_DNA"/>
</dbReference>
<evidence type="ECO:0000313" key="3">
    <source>
        <dbReference type="EMBL" id="KAK7694238.1"/>
    </source>
</evidence>
<comment type="caution">
    <text evidence="3">The sequence shown here is derived from an EMBL/GenBank/DDBJ whole genome shotgun (WGS) entry which is preliminary data.</text>
</comment>
<dbReference type="SUPFAM" id="SSF81383">
    <property type="entry name" value="F-box domain"/>
    <property type="match status" value="1"/>
</dbReference>
<feature type="domain" description="F-box" evidence="2">
    <location>
        <begin position="2"/>
        <end position="50"/>
    </location>
</feature>
<dbReference type="Proteomes" id="UP001385951">
    <property type="component" value="Unassembled WGS sequence"/>
</dbReference>
<evidence type="ECO:0000259" key="2">
    <source>
        <dbReference type="PROSITE" id="PS50181"/>
    </source>
</evidence>
<evidence type="ECO:0000256" key="1">
    <source>
        <dbReference type="SAM" id="SignalP"/>
    </source>
</evidence>
<feature type="chain" id="PRO_5043821930" description="F-box domain-containing protein" evidence="1">
    <location>
        <begin position="21"/>
        <end position="447"/>
    </location>
</feature>
<reference evidence="3 4" key="1">
    <citation type="submission" date="2022-09" db="EMBL/GenBank/DDBJ databases">
        <authorList>
            <person name="Palmer J.M."/>
        </authorList>
    </citation>
    <scope>NUCLEOTIDE SEQUENCE [LARGE SCALE GENOMIC DNA]</scope>
    <source>
        <strain evidence="3 4">DSM 7382</strain>
    </source>
</reference>
<dbReference type="AlphaFoldDB" id="A0AAW0GLK9"/>
<accession>A0AAW0GLK9</accession>
<protein>
    <recommendedName>
        <fullName evidence="2">F-box domain-containing protein</fullName>
    </recommendedName>
</protein>
<dbReference type="SMART" id="SM00256">
    <property type="entry name" value="FBOX"/>
    <property type="match status" value="1"/>
</dbReference>
<organism evidence="3 4">
    <name type="scientific">Cerrena zonata</name>
    <dbReference type="NCBI Taxonomy" id="2478898"/>
    <lineage>
        <taxon>Eukaryota</taxon>
        <taxon>Fungi</taxon>
        <taxon>Dikarya</taxon>
        <taxon>Basidiomycota</taxon>
        <taxon>Agaricomycotina</taxon>
        <taxon>Agaricomycetes</taxon>
        <taxon>Polyporales</taxon>
        <taxon>Cerrenaceae</taxon>
        <taxon>Cerrena</taxon>
    </lineage>
</organism>
<keyword evidence="1" id="KW-0732">Signal</keyword>
<dbReference type="InterPro" id="IPR036047">
    <property type="entry name" value="F-box-like_dom_sf"/>
</dbReference>
<evidence type="ECO:0000313" key="4">
    <source>
        <dbReference type="Proteomes" id="UP001385951"/>
    </source>
</evidence>
<feature type="signal peptide" evidence="1">
    <location>
        <begin position="1"/>
        <end position="20"/>
    </location>
</feature>
<gene>
    <name evidence="3" type="ORF">QCA50_001418</name>
</gene>
<name>A0AAW0GLK9_9APHY</name>
<dbReference type="Pfam" id="PF12937">
    <property type="entry name" value="F-box-like"/>
    <property type="match status" value="1"/>
</dbReference>
<proteinExistence type="predicted"/>
<dbReference type="InterPro" id="IPR001810">
    <property type="entry name" value="F-box_dom"/>
</dbReference>
<keyword evidence="4" id="KW-1185">Reference proteome</keyword>
<dbReference type="Gene3D" id="1.20.1280.50">
    <property type="match status" value="1"/>
</dbReference>
<dbReference type="PROSITE" id="PS50181">
    <property type="entry name" value="FBOX"/>
    <property type="match status" value="1"/>
</dbReference>